<sequence length="127" mass="14055">MRKFDVKQIMTNAWVAAANAAYFHGGKKAEYFAECLKAEWAFAKRMAAAAVAAPAQKAARVAKAAAEITSIKRWFVKKNFNAAEAFVIETNDWIEVLEETAKAYKLRVHNAKLGNITTWAPKSCCIA</sequence>
<gene>
    <name evidence="1" type="ORF">NK662_18705</name>
</gene>
<comment type="caution">
    <text evidence="1">The sequence shown here is derived from an EMBL/GenBank/DDBJ whole genome shotgun (WGS) entry which is preliminary data.</text>
</comment>
<organism evidence="1 2">
    <name type="scientific">Ectobacillus ponti</name>
    <dbReference type="NCBI Taxonomy" id="2961894"/>
    <lineage>
        <taxon>Bacteria</taxon>
        <taxon>Bacillati</taxon>
        <taxon>Bacillota</taxon>
        <taxon>Bacilli</taxon>
        <taxon>Bacillales</taxon>
        <taxon>Bacillaceae</taxon>
        <taxon>Ectobacillus</taxon>
    </lineage>
</organism>
<dbReference type="AlphaFoldDB" id="A0AA41X882"/>
<evidence type="ECO:0000313" key="2">
    <source>
        <dbReference type="Proteomes" id="UP001156102"/>
    </source>
</evidence>
<accession>A0AA41X882</accession>
<proteinExistence type="predicted"/>
<name>A0AA41X882_9BACI</name>
<protein>
    <submittedName>
        <fullName evidence="1">Uncharacterized protein</fullName>
    </submittedName>
</protein>
<keyword evidence="2" id="KW-1185">Reference proteome</keyword>
<reference evidence="1" key="1">
    <citation type="submission" date="2022-07" db="EMBL/GenBank/DDBJ databases">
        <authorList>
            <person name="Li W.-J."/>
            <person name="Deng Q.-Q."/>
        </authorList>
    </citation>
    <scope>NUCLEOTIDE SEQUENCE</scope>
    <source>
        <strain evidence="1">SYSU M60031</strain>
    </source>
</reference>
<dbReference type="RefSeq" id="WP_254760468.1">
    <property type="nucleotide sequence ID" value="NZ_JANCLT010000012.1"/>
</dbReference>
<dbReference type="Proteomes" id="UP001156102">
    <property type="component" value="Unassembled WGS sequence"/>
</dbReference>
<dbReference type="EMBL" id="JANCLT010000012">
    <property type="protein sequence ID" value="MCP8970552.1"/>
    <property type="molecule type" value="Genomic_DNA"/>
</dbReference>
<evidence type="ECO:0000313" key="1">
    <source>
        <dbReference type="EMBL" id="MCP8970552.1"/>
    </source>
</evidence>